<accession>F8MEN5</accession>
<feature type="compositionally biased region" description="Basic and acidic residues" evidence="1">
    <location>
        <begin position="1"/>
        <end position="28"/>
    </location>
</feature>
<dbReference type="RefSeq" id="XP_009848667.1">
    <property type="nucleotide sequence ID" value="XM_009850365.1"/>
</dbReference>
<proteinExistence type="predicted"/>
<dbReference type="Proteomes" id="UP000008065">
    <property type="component" value="Unassembled WGS sequence"/>
</dbReference>
<feature type="region of interest" description="Disordered" evidence="1">
    <location>
        <begin position="1"/>
        <end position="33"/>
    </location>
</feature>
<dbReference type="GeneID" id="20826495"/>
<feature type="region of interest" description="Disordered" evidence="1">
    <location>
        <begin position="65"/>
        <end position="87"/>
    </location>
</feature>
<name>F8MEN5_NEUT8</name>
<evidence type="ECO:0000256" key="1">
    <source>
        <dbReference type="SAM" id="MobiDB-lite"/>
    </source>
</evidence>
<dbReference type="KEGG" id="nte:NEUTE1DRAFT144769"/>
<evidence type="ECO:0000313" key="3">
    <source>
        <dbReference type="Proteomes" id="UP000008065"/>
    </source>
</evidence>
<dbReference type="AlphaFoldDB" id="F8MEN5"/>
<dbReference type="VEuPathDB" id="FungiDB:NEUTE1DRAFT_144769"/>
<keyword evidence="3" id="KW-1185">Reference proteome</keyword>
<reference evidence="3" key="1">
    <citation type="journal article" date="2011" name="Genetics">
        <title>Massive changes in genome architecture accompany the transition to self-fertility in the filamentous fungus Neurospora tetrasperma.</title>
        <authorList>
            <person name="Ellison C.E."/>
            <person name="Stajich J.E."/>
            <person name="Jacobson D.J."/>
            <person name="Natvig D.O."/>
            <person name="Lapidus A."/>
            <person name="Foster B."/>
            <person name="Aerts A."/>
            <person name="Riley R."/>
            <person name="Lindquist E.A."/>
            <person name="Grigoriev I.V."/>
            <person name="Taylor J.W."/>
        </authorList>
    </citation>
    <scope>NUCLEOTIDE SEQUENCE [LARGE SCALE GENOMIC DNA]</scope>
    <source>
        <strain evidence="3">FGSC 2508 / P0657</strain>
    </source>
</reference>
<protein>
    <submittedName>
        <fullName evidence="2">Uncharacterized protein</fullName>
    </submittedName>
</protein>
<dbReference type="EMBL" id="GL891302">
    <property type="protein sequence ID" value="EGO61664.1"/>
    <property type="molecule type" value="Genomic_DNA"/>
</dbReference>
<dbReference type="HOGENOM" id="CLU_2483910_0_0_1"/>
<organism evidence="2 3">
    <name type="scientific">Neurospora tetrasperma (strain FGSC 2508 / ATCC MYA-4615 / P0657)</name>
    <dbReference type="NCBI Taxonomy" id="510951"/>
    <lineage>
        <taxon>Eukaryota</taxon>
        <taxon>Fungi</taxon>
        <taxon>Dikarya</taxon>
        <taxon>Ascomycota</taxon>
        <taxon>Pezizomycotina</taxon>
        <taxon>Sordariomycetes</taxon>
        <taxon>Sordariomycetidae</taxon>
        <taxon>Sordariales</taxon>
        <taxon>Sordariaceae</taxon>
        <taxon>Neurospora</taxon>
    </lineage>
</organism>
<evidence type="ECO:0000313" key="2">
    <source>
        <dbReference type="EMBL" id="EGO61664.1"/>
    </source>
</evidence>
<gene>
    <name evidence="2" type="ORF">NEUTE1DRAFT_144769</name>
</gene>
<sequence>MSVAREPKPKLKPKPVIERDSKPIKDAKFQPASMKPWAPHNLCLRYPGPKIQTTKDLEACPPAFKVGGKDAKLEPQPGKGVKKGWQD</sequence>